<evidence type="ECO:0000259" key="5">
    <source>
        <dbReference type="PROSITE" id="PS50279"/>
    </source>
</evidence>
<keyword evidence="2" id="KW-0722">Serine protease inhibitor</keyword>
<dbReference type="GO" id="GO:0005615">
    <property type="term" value="C:extracellular space"/>
    <property type="evidence" value="ECO:0007669"/>
    <property type="project" value="TreeGrafter"/>
</dbReference>
<feature type="signal peptide" evidence="4">
    <location>
        <begin position="1"/>
        <end position="17"/>
    </location>
</feature>
<gene>
    <name evidence="6" type="ORF">ANCDUO_10642</name>
</gene>
<dbReference type="Pfam" id="PF00014">
    <property type="entry name" value="Kunitz_BPTI"/>
    <property type="match status" value="1"/>
</dbReference>
<reference evidence="6 7" key="1">
    <citation type="submission" date="2013-12" db="EMBL/GenBank/DDBJ databases">
        <title>Draft genome of the parsitic nematode Ancylostoma duodenale.</title>
        <authorList>
            <person name="Mitreva M."/>
        </authorList>
    </citation>
    <scope>NUCLEOTIDE SEQUENCE [LARGE SCALE GENOMIC DNA]</scope>
    <source>
        <strain evidence="6 7">Zhejiang</strain>
    </source>
</reference>
<dbReference type="CDD" id="cd22593">
    <property type="entry name" value="Kunitz_conkunitzin"/>
    <property type="match status" value="1"/>
</dbReference>
<dbReference type="PROSITE" id="PS50279">
    <property type="entry name" value="BPTI_KUNITZ_2"/>
    <property type="match status" value="1"/>
</dbReference>
<dbReference type="InterPro" id="IPR036880">
    <property type="entry name" value="Kunitz_BPTI_sf"/>
</dbReference>
<dbReference type="SUPFAM" id="SSF57362">
    <property type="entry name" value="BPTI-like"/>
    <property type="match status" value="1"/>
</dbReference>
<dbReference type="AlphaFoldDB" id="A0A0C2GJU0"/>
<keyword evidence="1" id="KW-0646">Protease inhibitor</keyword>
<keyword evidence="3" id="KW-1015">Disulfide bond</keyword>
<evidence type="ECO:0000256" key="1">
    <source>
        <dbReference type="ARBA" id="ARBA00022690"/>
    </source>
</evidence>
<dbReference type="GO" id="GO:0004867">
    <property type="term" value="F:serine-type endopeptidase inhibitor activity"/>
    <property type="evidence" value="ECO:0007669"/>
    <property type="project" value="UniProtKB-KW"/>
</dbReference>
<dbReference type="Gene3D" id="4.10.410.10">
    <property type="entry name" value="Pancreatic trypsin inhibitor Kunitz domain"/>
    <property type="match status" value="1"/>
</dbReference>
<feature type="chain" id="PRO_5002149431" evidence="4">
    <location>
        <begin position="18"/>
        <end position="205"/>
    </location>
</feature>
<name>A0A0C2GJU0_9BILA</name>
<keyword evidence="4" id="KW-0732">Signal</keyword>
<dbReference type="OrthoDB" id="4473401at2759"/>
<feature type="domain" description="BPTI/Kunitz inhibitor" evidence="5">
    <location>
        <begin position="129"/>
        <end position="179"/>
    </location>
</feature>
<dbReference type="EMBL" id="KN732288">
    <property type="protein sequence ID" value="KIH59139.1"/>
    <property type="molecule type" value="Genomic_DNA"/>
</dbReference>
<evidence type="ECO:0000313" key="7">
    <source>
        <dbReference type="Proteomes" id="UP000054047"/>
    </source>
</evidence>
<proteinExistence type="predicted"/>
<dbReference type="Proteomes" id="UP000054047">
    <property type="component" value="Unassembled WGS sequence"/>
</dbReference>
<dbReference type="PANTHER" id="PTHR10083:SF374">
    <property type="entry name" value="BPTI_KUNITZ INHIBITOR DOMAIN-CONTAINING PROTEIN"/>
    <property type="match status" value="1"/>
</dbReference>
<evidence type="ECO:0000256" key="3">
    <source>
        <dbReference type="ARBA" id="ARBA00023157"/>
    </source>
</evidence>
<protein>
    <submittedName>
        <fullName evidence="6">Kunitz/Bovine pancreatic trypsin inhibitor domain protein</fullName>
    </submittedName>
</protein>
<evidence type="ECO:0000313" key="6">
    <source>
        <dbReference type="EMBL" id="KIH59139.1"/>
    </source>
</evidence>
<evidence type="ECO:0000256" key="4">
    <source>
        <dbReference type="SAM" id="SignalP"/>
    </source>
</evidence>
<accession>A0A0C2GJU0</accession>
<keyword evidence="7" id="KW-1185">Reference proteome</keyword>
<dbReference type="SMART" id="SM00131">
    <property type="entry name" value="KU"/>
    <property type="match status" value="1"/>
</dbReference>
<dbReference type="InterPro" id="IPR002223">
    <property type="entry name" value="Kunitz_BPTI"/>
</dbReference>
<evidence type="ECO:0000256" key="2">
    <source>
        <dbReference type="ARBA" id="ARBA00022900"/>
    </source>
</evidence>
<organism evidence="6 7">
    <name type="scientific">Ancylostoma duodenale</name>
    <dbReference type="NCBI Taxonomy" id="51022"/>
    <lineage>
        <taxon>Eukaryota</taxon>
        <taxon>Metazoa</taxon>
        <taxon>Ecdysozoa</taxon>
        <taxon>Nematoda</taxon>
        <taxon>Chromadorea</taxon>
        <taxon>Rhabditida</taxon>
        <taxon>Rhabditina</taxon>
        <taxon>Rhabditomorpha</taxon>
        <taxon>Strongyloidea</taxon>
        <taxon>Ancylostomatidae</taxon>
        <taxon>Ancylostomatinae</taxon>
        <taxon>Ancylostoma</taxon>
    </lineage>
</organism>
<dbReference type="PANTHER" id="PTHR10083">
    <property type="entry name" value="KUNITZ-TYPE PROTEASE INHIBITOR-RELATED"/>
    <property type="match status" value="1"/>
</dbReference>
<sequence>MLPPLLCELLLLTGVLADYLVAPRVVNSVNYDGVSSQSTSISLLTRTTTKRVEKKKEKNQRKKNKVLLAAVCGRDSAADGGPSAATLSPASVAARAKVHARRVSGVTKATTNPATTAVHGIESVISNQCHLPAAVGHGKKAMRRFYYDWSSDGCHELTYTGLGGNENSFLSYEQCEKACRGKDSKNTWVVLLVAFDIMHFVLGLR</sequence>
<dbReference type="InterPro" id="IPR050098">
    <property type="entry name" value="TFPI/VKTCI-like"/>
</dbReference>